<sequence>MRKPNSPYNFQRTDVAEPTDKLVSAGQKLAKHIKHDDIAYFEPIKRPVEPILNIRNSLLVPELLTIKRQRMSESAFAFFRGTVDLMNHDLAKLKTSGVKVLLDGDAHLGNFGFYGSPEGQLLFDMNDFDEARIGHWETDLRRFLVSCLLVAEQHAFDKKDVDHFLANAIDTYANSLSHMNALSPLVKFTLPSTLENIIQIFGQLDGTPDHFETSFDKLIRKSIKKALRSDSNFAVKKYTEINNAGRRQFKENAPITTHISHTDYQQLVAGYLTYRAHTRCDAQLFLEDFHIVDIVRHTVGVGSVGTLCYLMLLEDADNNYLVLQIKQALPIYQGAEIYKSHHHTQGQNIVDSQLILQSASDPFLGYLDTDYGSFYVRQFKDMKGSINLDKLDWSAYKDYVLVCITLMARAHSQSPNSPMIVGFLGAKGWLPEAFITFSRNYLKQVHYDYQTFMHED</sequence>
<name>A0A0R2FV04_9LACO</name>
<dbReference type="PANTHER" id="PTHR39441">
    <property type="entry name" value="DUF2252 DOMAIN-CONTAINING PROTEIN"/>
    <property type="match status" value="1"/>
</dbReference>
<dbReference type="InterPro" id="IPR018721">
    <property type="entry name" value="DUF2252"/>
</dbReference>
<dbReference type="PATRIC" id="fig|1123500.6.peg.529"/>
<proteinExistence type="predicted"/>
<dbReference type="Proteomes" id="UP000051296">
    <property type="component" value="Unassembled WGS sequence"/>
</dbReference>
<reference evidence="1 2" key="1">
    <citation type="journal article" date="2015" name="Genome Announc.">
        <title>Expanding the biotechnology potential of lactobacilli through comparative genomics of 213 strains and associated genera.</title>
        <authorList>
            <person name="Sun Z."/>
            <person name="Harris H.M."/>
            <person name="McCann A."/>
            <person name="Guo C."/>
            <person name="Argimon S."/>
            <person name="Zhang W."/>
            <person name="Yang X."/>
            <person name="Jeffery I.B."/>
            <person name="Cooney J.C."/>
            <person name="Kagawa T.F."/>
            <person name="Liu W."/>
            <person name="Song Y."/>
            <person name="Salvetti E."/>
            <person name="Wrobel A."/>
            <person name="Rasinkangas P."/>
            <person name="Parkhill J."/>
            <person name="Rea M.C."/>
            <person name="O'Sullivan O."/>
            <person name="Ritari J."/>
            <person name="Douillard F.P."/>
            <person name="Paul Ross R."/>
            <person name="Yang R."/>
            <person name="Briner A.E."/>
            <person name="Felis G.E."/>
            <person name="de Vos W.M."/>
            <person name="Barrangou R."/>
            <person name="Klaenhammer T.R."/>
            <person name="Caufield P.W."/>
            <person name="Cui Y."/>
            <person name="Zhang H."/>
            <person name="O'Toole P.W."/>
        </authorList>
    </citation>
    <scope>NUCLEOTIDE SEQUENCE [LARGE SCALE GENOMIC DNA]</scope>
    <source>
        <strain evidence="1 2">DSM 20190</strain>
    </source>
</reference>
<dbReference type="STRING" id="1123500.GCA_000420365_00915"/>
<dbReference type="OrthoDB" id="1491115at2"/>
<comment type="caution">
    <text evidence="1">The sequence shown here is derived from an EMBL/GenBank/DDBJ whole genome shotgun (WGS) entry which is preliminary data.</text>
</comment>
<dbReference type="AlphaFoldDB" id="A0A0R2FV04"/>
<evidence type="ECO:0000313" key="1">
    <source>
        <dbReference type="EMBL" id="KRN32177.1"/>
    </source>
</evidence>
<dbReference type="SUPFAM" id="SSF56112">
    <property type="entry name" value="Protein kinase-like (PK-like)"/>
    <property type="match status" value="1"/>
</dbReference>
<organism evidence="1 2">
    <name type="scientific">Weissella halotolerans DSM 20190</name>
    <dbReference type="NCBI Taxonomy" id="1123500"/>
    <lineage>
        <taxon>Bacteria</taxon>
        <taxon>Bacillati</taxon>
        <taxon>Bacillota</taxon>
        <taxon>Bacilli</taxon>
        <taxon>Lactobacillales</taxon>
        <taxon>Lactobacillaceae</taxon>
        <taxon>Weissella</taxon>
    </lineage>
</organism>
<gene>
    <name evidence="1" type="ORF">IV68_GL000526</name>
</gene>
<protein>
    <recommendedName>
        <fullName evidence="3">DUF2252 domain-containing protein</fullName>
    </recommendedName>
</protein>
<dbReference type="PANTHER" id="PTHR39441:SF1">
    <property type="entry name" value="DUF2252 DOMAIN-CONTAINING PROTEIN"/>
    <property type="match status" value="1"/>
</dbReference>
<keyword evidence="2" id="KW-1185">Reference proteome</keyword>
<dbReference type="RefSeq" id="WP_022791674.1">
    <property type="nucleotide sequence ID" value="NZ_ATUU01000002.1"/>
</dbReference>
<accession>A0A0R2FV04</accession>
<dbReference type="Pfam" id="PF10009">
    <property type="entry name" value="DUF2252"/>
    <property type="match status" value="1"/>
</dbReference>
<evidence type="ECO:0000313" key="2">
    <source>
        <dbReference type="Proteomes" id="UP000051296"/>
    </source>
</evidence>
<dbReference type="InterPro" id="IPR011009">
    <property type="entry name" value="Kinase-like_dom_sf"/>
</dbReference>
<dbReference type="EMBL" id="JQAX01000002">
    <property type="protein sequence ID" value="KRN32177.1"/>
    <property type="molecule type" value="Genomic_DNA"/>
</dbReference>
<dbReference type="InParanoid" id="A0A0R2FV04"/>
<dbReference type="eggNOG" id="COG4320">
    <property type="taxonomic scope" value="Bacteria"/>
</dbReference>
<evidence type="ECO:0008006" key="3">
    <source>
        <dbReference type="Google" id="ProtNLM"/>
    </source>
</evidence>